<proteinExistence type="inferred from homology"/>
<name>A0A4Q7NX49_9FLAO</name>
<evidence type="ECO:0000313" key="7">
    <source>
        <dbReference type="Proteomes" id="UP000292262"/>
    </source>
</evidence>
<comment type="cofactor">
    <cofactor evidence="1">
        <name>FMN</name>
        <dbReference type="ChEBI" id="CHEBI:58210"/>
    </cofactor>
</comment>
<evidence type="ECO:0000259" key="5">
    <source>
        <dbReference type="Pfam" id="PF01613"/>
    </source>
</evidence>
<protein>
    <submittedName>
        <fullName evidence="6">Flavin reductase (DIM6/NTAB) family NADH-FMN oxidoreductase RutF</fullName>
    </submittedName>
</protein>
<gene>
    <name evidence="6" type="ORF">EV197_3037</name>
</gene>
<evidence type="ECO:0000313" key="6">
    <source>
        <dbReference type="EMBL" id="RZS91933.1"/>
    </source>
</evidence>
<comment type="similarity">
    <text evidence="4">Belongs to the flavoredoxin family.</text>
</comment>
<dbReference type="PANTHER" id="PTHR33798">
    <property type="entry name" value="FLAVOPROTEIN OXYGENASE"/>
    <property type="match status" value="1"/>
</dbReference>
<dbReference type="Proteomes" id="UP000292262">
    <property type="component" value="Unassembled WGS sequence"/>
</dbReference>
<evidence type="ECO:0000256" key="3">
    <source>
        <dbReference type="ARBA" id="ARBA00022643"/>
    </source>
</evidence>
<keyword evidence="3" id="KW-0288">FMN</keyword>
<evidence type="ECO:0000256" key="4">
    <source>
        <dbReference type="ARBA" id="ARBA00038054"/>
    </source>
</evidence>
<dbReference type="GO" id="GO:0010181">
    <property type="term" value="F:FMN binding"/>
    <property type="evidence" value="ECO:0007669"/>
    <property type="project" value="InterPro"/>
</dbReference>
<dbReference type="RefSeq" id="WP_130287562.1">
    <property type="nucleotide sequence ID" value="NZ_SGXE01000005.1"/>
</dbReference>
<organism evidence="6 7">
    <name type="scientific">Aquimarina brevivitae</name>
    <dbReference type="NCBI Taxonomy" id="323412"/>
    <lineage>
        <taxon>Bacteria</taxon>
        <taxon>Pseudomonadati</taxon>
        <taxon>Bacteroidota</taxon>
        <taxon>Flavobacteriia</taxon>
        <taxon>Flavobacteriales</taxon>
        <taxon>Flavobacteriaceae</taxon>
        <taxon>Aquimarina</taxon>
    </lineage>
</organism>
<dbReference type="GO" id="GO:0016646">
    <property type="term" value="F:oxidoreductase activity, acting on the CH-NH group of donors, NAD or NADP as acceptor"/>
    <property type="evidence" value="ECO:0007669"/>
    <property type="project" value="UniProtKB-ARBA"/>
</dbReference>
<dbReference type="OrthoDB" id="5293996at2"/>
<comment type="caution">
    <text evidence="6">The sequence shown here is derived from an EMBL/GenBank/DDBJ whole genome shotgun (WGS) entry which is preliminary data.</text>
</comment>
<dbReference type="InterPro" id="IPR012349">
    <property type="entry name" value="Split_barrel_FMN-bd"/>
</dbReference>
<accession>A0A4Q7NX49</accession>
<keyword evidence="7" id="KW-1185">Reference proteome</keyword>
<dbReference type="Gene3D" id="2.30.110.10">
    <property type="entry name" value="Electron Transport, Fmn-binding Protein, Chain A"/>
    <property type="match status" value="1"/>
</dbReference>
<feature type="domain" description="Flavin reductase like" evidence="5">
    <location>
        <begin position="32"/>
        <end position="167"/>
    </location>
</feature>
<dbReference type="InterPro" id="IPR002563">
    <property type="entry name" value="Flavin_Rdtase-like_dom"/>
</dbReference>
<dbReference type="AlphaFoldDB" id="A0A4Q7NX49"/>
<evidence type="ECO:0000256" key="1">
    <source>
        <dbReference type="ARBA" id="ARBA00001917"/>
    </source>
</evidence>
<dbReference type="Pfam" id="PF01613">
    <property type="entry name" value="Flavin_Reduct"/>
    <property type="match status" value="1"/>
</dbReference>
<dbReference type="EMBL" id="SGXE01000005">
    <property type="protein sequence ID" value="RZS91933.1"/>
    <property type="molecule type" value="Genomic_DNA"/>
</dbReference>
<dbReference type="PANTHER" id="PTHR33798:SF5">
    <property type="entry name" value="FLAVIN REDUCTASE LIKE DOMAIN-CONTAINING PROTEIN"/>
    <property type="match status" value="1"/>
</dbReference>
<evidence type="ECO:0000256" key="2">
    <source>
        <dbReference type="ARBA" id="ARBA00022630"/>
    </source>
</evidence>
<dbReference type="SUPFAM" id="SSF50475">
    <property type="entry name" value="FMN-binding split barrel"/>
    <property type="match status" value="1"/>
</dbReference>
<reference evidence="6 7" key="1">
    <citation type="submission" date="2019-02" db="EMBL/GenBank/DDBJ databases">
        <title>Genomic Encyclopedia of Type Strains, Phase IV (KMG-IV): sequencing the most valuable type-strain genomes for metagenomic binning, comparative biology and taxonomic classification.</title>
        <authorList>
            <person name="Goeker M."/>
        </authorList>
    </citation>
    <scope>NUCLEOTIDE SEQUENCE [LARGE SCALE GENOMIC DNA]</scope>
    <source>
        <strain evidence="6 7">DSM 17196</strain>
    </source>
</reference>
<keyword evidence="2" id="KW-0285">Flavoprotein</keyword>
<sequence length="215" mass="24178">MKHFSLDSLLALPKRYRANLINSCAGYKTANLIATKGTQGTTNVAVFNSVVHIGSNPPMLGFILRPTTVPRNTYQNIKDTNSFTINQINAAIIEDAHHTAAKYDVDISEFDKTDLTEEYLDDFHAPYVKQSHIKIGCTYVNEYHIKENDTILIIGAIEHLYLNEEAIESDGWIHLDKSNTVSIVGLDGYALPSILDRYDYPRPDQKVTSIYTDKP</sequence>